<gene>
    <name evidence="2" type="ORF">ACZ11_16955</name>
</gene>
<dbReference type="InterPro" id="IPR016181">
    <property type="entry name" value="Acyl_CoA_acyltransferase"/>
</dbReference>
<dbReference type="SUPFAM" id="SSF55729">
    <property type="entry name" value="Acyl-CoA N-acyltransferases (Nat)"/>
    <property type="match status" value="1"/>
</dbReference>
<dbReference type="PANTHER" id="PTHR37817">
    <property type="entry name" value="N-ACETYLTRANSFERASE EIS"/>
    <property type="match status" value="1"/>
</dbReference>
<dbReference type="Proteomes" id="UP000037326">
    <property type="component" value="Unassembled WGS sequence"/>
</dbReference>
<dbReference type="Pfam" id="PF13530">
    <property type="entry name" value="SCP2_2"/>
    <property type="match status" value="1"/>
</dbReference>
<dbReference type="PANTHER" id="PTHR37817:SF1">
    <property type="entry name" value="N-ACETYLTRANSFERASE EIS"/>
    <property type="match status" value="1"/>
</dbReference>
<evidence type="ECO:0000313" key="3">
    <source>
        <dbReference type="Proteomes" id="UP000037326"/>
    </source>
</evidence>
<dbReference type="GeneID" id="96599915"/>
<feature type="domain" description="N-acetyltransferase" evidence="1">
    <location>
        <begin position="1"/>
        <end position="144"/>
    </location>
</feature>
<dbReference type="InterPro" id="IPR041380">
    <property type="entry name" value="Acetyltransf_17"/>
</dbReference>
<dbReference type="InterPro" id="IPR036527">
    <property type="entry name" value="SCP2_sterol-bd_dom_sf"/>
</dbReference>
<reference evidence="3" key="1">
    <citation type="submission" date="2015-07" db="EMBL/GenBank/DDBJ databases">
        <authorList>
            <consortium name="Consortium for Microbial Forensics and Genomics (microFORGE)"/>
            <person name="Knight B.M."/>
            <person name="Roberts D.P."/>
            <person name="Lin D."/>
            <person name="Hari K."/>
            <person name="Fletcher J."/>
            <person name="Melcher U."/>
            <person name="Blagden T."/>
            <person name="Winegar R.A."/>
        </authorList>
    </citation>
    <scope>NUCLEOTIDE SEQUENCE [LARGE SCALE GENOMIC DNA]</scope>
    <source>
        <strain evidence="3">DSM 23493</strain>
    </source>
</reference>
<dbReference type="PATRIC" id="fig|582475.4.peg.4482"/>
<dbReference type="EMBL" id="LFXJ01000008">
    <property type="protein sequence ID" value="KMY30381.1"/>
    <property type="molecule type" value="Genomic_DNA"/>
</dbReference>
<dbReference type="Gene3D" id="3.40.630.30">
    <property type="match status" value="2"/>
</dbReference>
<sequence>MEIKIIPPKDYLQVHQLRDYCFPNKYSGARRDDFHYWIEHSTTLGAYDEHKVVGQLLILPLNMTIHGENYKMGGIGFVATYPEYRQQGIIKNLMTEALKKMRENGQSISVLAPFSVSFYRYFGWELFFEKLCYTIPQSMFPSFGKQLDEVRRMSFEWPDRDLFQAIKDYHNAQSIFNNGSMLRDDAWWKRIERRMPDSHFAAYFKDDKIAGYIRYIIQDGTFEIHDFIAEDLLAEQAIWRYITSHAASVGSIKGVTSNNHQFGFYFKEPQFEKEVVQDVMVRIVDALRFMQHYPWGDILEPLYIQIEDAFCSWNEHAYKINKSGDVSIIETNSIPEMHMLTLPINLFSAMMVGYLSVKDTVLYANKQLTEDVIDRWQQALPTNKPAFYEYF</sequence>
<name>A0A0K9F8F6_9BACI</name>
<dbReference type="InterPro" id="IPR000182">
    <property type="entry name" value="GNAT_dom"/>
</dbReference>
<comment type="caution">
    <text evidence="2">The sequence shown here is derived from an EMBL/GenBank/DDBJ whole genome shotgun (WGS) entry which is preliminary data.</text>
</comment>
<dbReference type="InterPro" id="IPR051554">
    <property type="entry name" value="Acetyltransferase_Eis"/>
</dbReference>
<dbReference type="PROSITE" id="PS51186">
    <property type="entry name" value="GNAT"/>
    <property type="match status" value="1"/>
</dbReference>
<dbReference type="RefSeq" id="WP_049667706.1">
    <property type="nucleotide sequence ID" value="NZ_LFXJ01000008.1"/>
</dbReference>
<evidence type="ECO:0000313" key="2">
    <source>
        <dbReference type="EMBL" id="KMY30381.1"/>
    </source>
</evidence>
<protein>
    <recommendedName>
        <fullName evidence="1">N-acetyltransferase domain-containing protein</fullName>
    </recommendedName>
</protein>
<dbReference type="OrthoDB" id="9768284at2"/>
<evidence type="ECO:0000259" key="1">
    <source>
        <dbReference type="PROSITE" id="PS51186"/>
    </source>
</evidence>
<dbReference type="GO" id="GO:0030649">
    <property type="term" value="P:aminoglycoside antibiotic catabolic process"/>
    <property type="evidence" value="ECO:0007669"/>
    <property type="project" value="TreeGrafter"/>
</dbReference>
<dbReference type="GO" id="GO:0034069">
    <property type="term" value="F:aminoglycoside N-acetyltransferase activity"/>
    <property type="evidence" value="ECO:0007669"/>
    <property type="project" value="TreeGrafter"/>
</dbReference>
<dbReference type="Gene3D" id="3.30.1050.10">
    <property type="entry name" value="SCP2 sterol-binding domain"/>
    <property type="match status" value="1"/>
</dbReference>
<dbReference type="SUPFAM" id="SSF55718">
    <property type="entry name" value="SCP-like"/>
    <property type="match status" value="1"/>
</dbReference>
<dbReference type="Pfam" id="PF13527">
    <property type="entry name" value="Acetyltransf_9"/>
    <property type="match status" value="1"/>
</dbReference>
<organism evidence="2 3">
    <name type="scientific">Lysinibacillus xylanilyticus</name>
    <dbReference type="NCBI Taxonomy" id="582475"/>
    <lineage>
        <taxon>Bacteria</taxon>
        <taxon>Bacillati</taxon>
        <taxon>Bacillota</taxon>
        <taxon>Bacilli</taxon>
        <taxon>Bacillales</taxon>
        <taxon>Bacillaceae</taxon>
        <taxon>Lysinibacillus</taxon>
    </lineage>
</organism>
<accession>A0A0K9F8F6</accession>
<dbReference type="InterPro" id="IPR025559">
    <property type="entry name" value="Eis_dom"/>
</dbReference>
<proteinExistence type="predicted"/>
<dbReference type="CDD" id="cd04301">
    <property type="entry name" value="NAT_SF"/>
    <property type="match status" value="1"/>
</dbReference>
<dbReference type="Pfam" id="PF17668">
    <property type="entry name" value="Acetyltransf_17"/>
    <property type="match status" value="1"/>
</dbReference>
<dbReference type="AlphaFoldDB" id="A0A0K9F8F6"/>